<evidence type="ECO:0000259" key="2">
    <source>
        <dbReference type="Pfam" id="PF26604"/>
    </source>
</evidence>
<protein>
    <recommendedName>
        <fullName evidence="2">CBU-0592-like domain-containing protein</fullName>
    </recommendedName>
</protein>
<name>A0A1G1XKX4_9BACT</name>
<dbReference type="Proteomes" id="UP000178570">
    <property type="component" value="Unassembled WGS sequence"/>
</dbReference>
<feature type="transmembrane region" description="Helical" evidence="1">
    <location>
        <begin position="6"/>
        <end position="21"/>
    </location>
</feature>
<feature type="domain" description="CBU-0592-like" evidence="2">
    <location>
        <begin position="4"/>
        <end position="74"/>
    </location>
</feature>
<feature type="transmembrane region" description="Helical" evidence="1">
    <location>
        <begin position="55"/>
        <end position="72"/>
    </location>
</feature>
<sequence length="78" mass="8770">MIVEIIGWFGSGLIILAYYLLQTNKIEETDLKYQLINIFGALMLSVNAYSKQAFAILALQIVWIIIGLIGMMKSKNSD</sequence>
<comment type="caution">
    <text evidence="3">The sequence shown here is derived from an EMBL/GenBank/DDBJ whole genome shotgun (WGS) entry which is preliminary data.</text>
</comment>
<keyword evidence="1" id="KW-1133">Transmembrane helix</keyword>
<dbReference type="InterPro" id="IPR058058">
    <property type="entry name" value="CBU_0592-like"/>
</dbReference>
<keyword evidence="1" id="KW-0812">Transmembrane</keyword>
<accession>A0A1G1XKX4</accession>
<dbReference type="AlphaFoldDB" id="A0A1G1XKX4"/>
<dbReference type="Pfam" id="PF26604">
    <property type="entry name" value="CBU_0592"/>
    <property type="match status" value="1"/>
</dbReference>
<evidence type="ECO:0000256" key="1">
    <source>
        <dbReference type="SAM" id="Phobius"/>
    </source>
</evidence>
<dbReference type="STRING" id="1797529.A2570_01325"/>
<reference evidence="3 4" key="1">
    <citation type="journal article" date="2016" name="Nat. Commun.">
        <title>Thousands of microbial genomes shed light on interconnected biogeochemical processes in an aquifer system.</title>
        <authorList>
            <person name="Anantharaman K."/>
            <person name="Brown C.T."/>
            <person name="Hug L.A."/>
            <person name="Sharon I."/>
            <person name="Castelle C.J."/>
            <person name="Probst A.J."/>
            <person name="Thomas B.C."/>
            <person name="Singh A."/>
            <person name="Wilkins M.J."/>
            <person name="Karaoz U."/>
            <person name="Brodie E.L."/>
            <person name="Williams K.H."/>
            <person name="Hubbard S.S."/>
            <person name="Banfield J.F."/>
        </authorList>
    </citation>
    <scope>NUCLEOTIDE SEQUENCE [LARGE SCALE GENOMIC DNA]</scope>
</reference>
<dbReference type="EMBL" id="MHHY01000006">
    <property type="protein sequence ID" value="OGY40753.1"/>
    <property type="molecule type" value="Genomic_DNA"/>
</dbReference>
<organism evidence="3 4">
    <name type="scientific">Candidatus Brennerbacteria bacterium RIFOXYD1_FULL_41_16</name>
    <dbReference type="NCBI Taxonomy" id="1797529"/>
    <lineage>
        <taxon>Bacteria</taxon>
        <taxon>Candidatus Brenneribacteriota</taxon>
    </lineage>
</organism>
<dbReference type="NCBIfam" id="NF047864">
    <property type="entry name" value="CBU_0592_membra"/>
    <property type="match status" value="1"/>
</dbReference>
<evidence type="ECO:0000313" key="3">
    <source>
        <dbReference type="EMBL" id="OGY40753.1"/>
    </source>
</evidence>
<gene>
    <name evidence="3" type="ORF">A2570_01325</name>
</gene>
<evidence type="ECO:0000313" key="4">
    <source>
        <dbReference type="Proteomes" id="UP000178570"/>
    </source>
</evidence>
<proteinExistence type="predicted"/>
<keyword evidence="1" id="KW-0472">Membrane</keyword>